<reference evidence="2 3" key="1">
    <citation type="journal article" date="2021" name="Int. J. Syst. Evol. Microbiol.">
        <title>Salipiger mangrovisoli sp. nov., isolated from mangrove soil and the proposal for the reclassification of Paraphaeobacter pallidus as Salipiger pallidus comb. nov.</title>
        <authorList>
            <person name="Du J."/>
            <person name="Liu Y."/>
            <person name="Pei T."/>
            <person name="Deng M.R."/>
            <person name="Zhu H."/>
        </authorList>
    </citation>
    <scope>NUCLEOTIDE SEQUENCE [LARGE SCALE GENOMIC DNA]</scope>
    <source>
        <strain evidence="2 3">6D45A</strain>
    </source>
</reference>
<evidence type="ECO:0000259" key="1">
    <source>
        <dbReference type="PROSITE" id="PS51186"/>
    </source>
</evidence>
<dbReference type="Proteomes" id="UP000607796">
    <property type="component" value="Unassembled WGS sequence"/>
</dbReference>
<evidence type="ECO:0000313" key="3">
    <source>
        <dbReference type="Proteomes" id="UP000607796"/>
    </source>
</evidence>
<name>A0ABR9X4L5_9RHOB</name>
<evidence type="ECO:0000313" key="2">
    <source>
        <dbReference type="EMBL" id="MBE9638381.1"/>
    </source>
</evidence>
<comment type="caution">
    <text evidence="2">The sequence shown here is derived from an EMBL/GenBank/DDBJ whole genome shotgun (WGS) entry which is preliminary data.</text>
</comment>
<dbReference type="PROSITE" id="PS51186">
    <property type="entry name" value="GNAT"/>
    <property type="match status" value="1"/>
</dbReference>
<dbReference type="Gene3D" id="3.40.630.30">
    <property type="match status" value="1"/>
</dbReference>
<keyword evidence="3" id="KW-1185">Reference proteome</keyword>
<protein>
    <submittedName>
        <fullName evidence="2">GNAT family N-acetyltransferase</fullName>
    </submittedName>
</protein>
<organism evidence="2 3">
    <name type="scientific">Salipiger mangrovisoli</name>
    <dbReference type="NCBI Taxonomy" id="2865933"/>
    <lineage>
        <taxon>Bacteria</taxon>
        <taxon>Pseudomonadati</taxon>
        <taxon>Pseudomonadota</taxon>
        <taxon>Alphaproteobacteria</taxon>
        <taxon>Rhodobacterales</taxon>
        <taxon>Roseobacteraceae</taxon>
        <taxon>Salipiger</taxon>
    </lineage>
</organism>
<proteinExistence type="predicted"/>
<dbReference type="EMBL" id="JADFFK010000012">
    <property type="protein sequence ID" value="MBE9638381.1"/>
    <property type="molecule type" value="Genomic_DNA"/>
</dbReference>
<dbReference type="Pfam" id="PF00583">
    <property type="entry name" value="Acetyltransf_1"/>
    <property type="match status" value="1"/>
</dbReference>
<dbReference type="CDD" id="cd04301">
    <property type="entry name" value="NAT_SF"/>
    <property type="match status" value="1"/>
</dbReference>
<feature type="domain" description="N-acetyltransferase" evidence="1">
    <location>
        <begin position="1"/>
        <end position="125"/>
    </location>
</feature>
<dbReference type="SUPFAM" id="SSF55729">
    <property type="entry name" value="Acyl-CoA N-acyltransferases (Nat)"/>
    <property type="match status" value="1"/>
</dbReference>
<accession>A0ABR9X4L5</accession>
<gene>
    <name evidence="2" type="ORF">IQ782_16125</name>
</gene>
<dbReference type="InterPro" id="IPR016181">
    <property type="entry name" value="Acyl_CoA_acyltransferase"/>
</dbReference>
<sequence length="125" mass="13912">MRDYRALKSFDEFIGDRRMDMQQGSLMVATLQGAVAGYAKVAPCDFLGWPLLSIVCVSPAARRQGIGRELVAAATSASRWLRLYTSTEASNFPMRALLRTCDAREIGCADDLNLSGEREIFFRLK</sequence>
<dbReference type="InterPro" id="IPR000182">
    <property type="entry name" value="GNAT_dom"/>
</dbReference>
<dbReference type="RefSeq" id="WP_194135687.1">
    <property type="nucleotide sequence ID" value="NZ_JADFFK010000012.1"/>
</dbReference>